<dbReference type="GO" id="GO:0008234">
    <property type="term" value="F:cysteine-type peptidase activity"/>
    <property type="evidence" value="ECO:0007669"/>
    <property type="project" value="UniProtKB-KW"/>
</dbReference>
<dbReference type="PANTHER" id="PTHR47360">
    <property type="entry name" value="MUREIN DD-ENDOPEPTIDASE MEPS/MUREIN LD-CARBOXYPEPTIDASE"/>
    <property type="match status" value="1"/>
</dbReference>
<proteinExistence type="inferred from homology"/>
<keyword evidence="5" id="KW-0788">Thiol protease</keyword>
<dbReference type="Proteomes" id="UP000290870">
    <property type="component" value="Unassembled WGS sequence"/>
</dbReference>
<dbReference type="InterPro" id="IPR000064">
    <property type="entry name" value="NLP_P60_dom"/>
</dbReference>
<accession>A0A4Q0ZLR7</accession>
<evidence type="ECO:0000313" key="7">
    <source>
        <dbReference type="EMBL" id="RXJ84488.1"/>
    </source>
</evidence>
<evidence type="ECO:0000313" key="8">
    <source>
        <dbReference type="Proteomes" id="UP000290870"/>
    </source>
</evidence>
<dbReference type="PROSITE" id="PS51935">
    <property type="entry name" value="NLPC_P60"/>
    <property type="match status" value="1"/>
</dbReference>
<protein>
    <submittedName>
        <fullName evidence="7">Peptidase P60</fullName>
    </submittedName>
</protein>
<name>A0A4Q0ZLR7_9BACT</name>
<dbReference type="Gene3D" id="3.90.1720.10">
    <property type="entry name" value="endopeptidase domain like (from Nostoc punctiforme)"/>
    <property type="match status" value="1"/>
</dbReference>
<dbReference type="SUPFAM" id="SSF54001">
    <property type="entry name" value="Cysteine proteinases"/>
    <property type="match status" value="1"/>
</dbReference>
<dbReference type="PROSITE" id="PS51257">
    <property type="entry name" value="PROKAR_LIPOPROTEIN"/>
    <property type="match status" value="1"/>
</dbReference>
<keyword evidence="4" id="KW-0378">Hydrolase</keyword>
<dbReference type="RefSeq" id="WP_128986446.1">
    <property type="nucleotide sequence ID" value="NZ_PDJZ01000005.1"/>
</dbReference>
<comment type="caution">
    <text evidence="7">The sequence shown here is derived from an EMBL/GenBank/DDBJ whole genome shotgun (WGS) entry which is preliminary data.</text>
</comment>
<dbReference type="AlphaFoldDB" id="A0A4Q0ZLR7"/>
<dbReference type="InterPro" id="IPR038765">
    <property type="entry name" value="Papain-like_cys_pep_sf"/>
</dbReference>
<dbReference type="EMBL" id="PDJZ01000005">
    <property type="protein sequence ID" value="RXJ84488.1"/>
    <property type="molecule type" value="Genomic_DNA"/>
</dbReference>
<dbReference type="InterPro" id="IPR052062">
    <property type="entry name" value="Murein_DD/LD_carboxypeptidase"/>
</dbReference>
<evidence type="ECO:0000256" key="2">
    <source>
        <dbReference type="ARBA" id="ARBA00022670"/>
    </source>
</evidence>
<evidence type="ECO:0000256" key="5">
    <source>
        <dbReference type="ARBA" id="ARBA00022807"/>
    </source>
</evidence>
<gene>
    <name evidence="7" type="ORF">CRU90_06380</name>
</gene>
<feature type="domain" description="NlpC/P60" evidence="6">
    <location>
        <begin position="72"/>
        <end position="196"/>
    </location>
</feature>
<dbReference type="GO" id="GO:0006508">
    <property type="term" value="P:proteolysis"/>
    <property type="evidence" value="ECO:0007669"/>
    <property type="project" value="UniProtKB-KW"/>
</dbReference>
<evidence type="ECO:0000256" key="4">
    <source>
        <dbReference type="ARBA" id="ARBA00022801"/>
    </source>
</evidence>
<dbReference type="PANTHER" id="PTHR47360:SF1">
    <property type="entry name" value="ENDOPEPTIDASE NLPC-RELATED"/>
    <property type="match status" value="1"/>
</dbReference>
<evidence type="ECO:0000259" key="6">
    <source>
        <dbReference type="PROSITE" id="PS51935"/>
    </source>
</evidence>
<organism evidence="7 8">
    <name type="scientific">Arcobacter cloacae</name>
    <dbReference type="NCBI Taxonomy" id="1054034"/>
    <lineage>
        <taxon>Bacteria</taxon>
        <taxon>Pseudomonadati</taxon>
        <taxon>Campylobacterota</taxon>
        <taxon>Epsilonproteobacteria</taxon>
        <taxon>Campylobacterales</taxon>
        <taxon>Arcobacteraceae</taxon>
        <taxon>Arcobacter</taxon>
    </lineage>
</organism>
<dbReference type="OrthoDB" id="9807055at2"/>
<dbReference type="Pfam" id="PF00877">
    <property type="entry name" value="NLPC_P60"/>
    <property type="match status" value="1"/>
</dbReference>
<sequence length="197" mass="23054">MNFKNIFTLFIFTSLFFTGCSYKSSEEVIDMSSYNKNKNLEHTPYKNTQKNTKISKTQKNDFFKKYTNQNYTSKKQVLNNELFDFYSQWEGVRYKLGGNNKNGIDCSGFIQKAFKEKFDLEMPRTTVSQSKIGKEIDKNELEVGDLVFFKTGRTNHVGIYIDNGKFMHASTKIGVTISDLQNEYFKKSYWKAQRVID</sequence>
<evidence type="ECO:0000256" key="3">
    <source>
        <dbReference type="ARBA" id="ARBA00022729"/>
    </source>
</evidence>
<keyword evidence="3" id="KW-0732">Signal</keyword>
<comment type="similarity">
    <text evidence="1">Belongs to the peptidase C40 family.</text>
</comment>
<reference evidence="7 8" key="1">
    <citation type="submission" date="2017-10" db="EMBL/GenBank/DDBJ databases">
        <title>Genomics of the genus Arcobacter.</title>
        <authorList>
            <person name="Perez-Cataluna A."/>
            <person name="Figueras M.J."/>
        </authorList>
    </citation>
    <scope>NUCLEOTIDE SEQUENCE [LARGE SCALE GENOMIC DNA]</scope>
    <source>
        <strain evidence="7 8">F26</strain>
    </source>
</reference>
<keyword evidence="2" id="KW-0645">Protease</keyword>
<evidence type="ECO:0000256" key="1">
    <source>
        <dbReference type="ARBA" id="ARBA00007074"/>
    </source>
</evidence>